<dbReference type="GeneID" id="300577816"/>
<gene>
    <name evidence="2" type="ORF">CCMA1212_006127</name>
</gene>
<organism evidence="2 3">
    <name type="scientific">Trichoderma ghanense</name>
    <dbReference type="NCBI Taxonomy" id="65468"/>
    <lineage>
        <taxon>Eukaryota</taxon>
        <taxon>Fungi</taxon>
        <taxon>Dikarya</taxon>
        <taxon>Ascomycota</taxon>
        <taxon>Pezizomycotina</taxon>
        <taxon>Sordariomycetes</taxon>
        <taxon>Hypocreomycetidae</taxon>
        <taxon>Hypocreales</taxon>
        <taxon>Hypocreaceae</taxon>
        <taxon>Trichoderma</taxon>
    </lineage>
</organism>
<dbReference type="Proteomes" id="UP001642720">
    <property type="component" value="Unassembled WGS sequence"/>
</dbReference>
<dbReference type="EMBL" id="PPTA01000007">
    <property type="protein sequence ID" value="TFB02177.1"/>
    <property type="molecule type" value="Genomic_DNA"/>
</dbReference>
<name>A0ABY2H3V0_9HYPO</name>
<evidence type="ECO:0000256" key="1">
    <source>
        <dbReference type="SAM" id="MobiDB-lite"/>
    </source>
</evidence>
<comment type="caution">
    <text evidence="2">The sequence shown here is derived from an EMBL/GenBank/DDBJ whole genome shotgun (WGS) entry which is preliminary data.</text>
</comment>
<keyword evidence="3" id="KW-1185">Reference proteome</keyword>
<proteinExistence type="predicted"/>
<evidence type="ECO:0000313" key="2">
    <source>
        <dbReference type="EMBL" id="TFB02177.1"/>
    </source>
</evidence>
<protein>
    <submittedName>
        <fullName evidence="2">Uncharacterized protein</fullName>
    </submittedName>
</protein>
<accession>A0ABY2H3V0</accession>
<dbReference type="RefSeq" id="XP_073558378.1">
    <property type="nucleotide sequence ID" value="XM_073703366.1"/>
</dbReference>
<reference evidence="2 3" key="1">
    <citation type="submission" date="2018-01" db="EMBL/GenBank/DDBJ databases">
        <title>Genome characterization of the sugarcane-associated fungus Trichoderma ghanense CCMA-1212 and their application in lignocelulose bioconversion.</title>
        <authorList>
            <person name="Steindorff A.S."/>
            <person name="Mendes T.D."/>
            <person name="Vilela E.S.D."/>
            <person name="Rodrigues D.S."/>
            <person name="Formighieri E.F."/>
            <person name="Melo I.S."/>
            <person name="Favaro L.C.L."/>
        </authorList>
    </citation>
    <scope>NUCLEOTIDE SEQUENCE [LARGE SCALE GENOMIC DNA]</scope>
    <source>
        <strain evidence="2 3">CCMA-1212</strain>
    </source>
</reference>
<sequence length="60" mass="6520">MAERNHGQQKKLDWAHWSDSGWRRMAMSRRDGGPGEVADATLGRSQDGGSGWIGAGRAPL</sequence>
<evidence type="ECO:0000313" key="3">
    <source>
        <dbReference type="Proteomes" id="UP001642720"/>
    </source>
</evidence>
<feature type="region of interest" description="Disordered" evidence="1">
    <location>
        <begin position="25"/>
        <end position="60"/>
    </location>
</feature>